<accession>A0A1Y2HTW0</accession>
<sequence>MITMHARNARVGSVPQHEPQPPTDSFGMTVRQQGSLAQAAMPAVRFRWPGIELHASLSFFVGFCFVGNPRVRHCEYNHKQLSCSGRINPQRCDRG</sequence>
<gene>
    <name evidence="3" type="ORF">BCR44DRAFT_1431509</name>
    <name evidence="2" type="ORF">BCR44DRAFT_1436283</name>
</gene>
<reference evidence="3 4" key="1">
    <citation type="submission" date="2016-07" db="EMBL/GenBank/DDBJ databases">
        <title>Pervasive Adenine N6-methylation of Active Genes in Fungi.</title>
        <authorList>
            <consortium name="DOE Joint Genome Institute"/>
            <person name="Mondo S.J."/>
            <person name="Dannebaum R.O."/>
            <person name="Kuo R.C."/>
            <person name="Labutti K."/>
            <person name="Haridas S."/>
            <person name="Kuo A."/>
            <person name="Salamov A."/>
            <person name="Ahrendt S.R."/>
            <person name="Lipzen A."/>
            <person name="Sullivan W."/>
            <person name="Andreopoulos W.B."/>
            <person name="Clum A."/>
            <person name="Lindquist E."/>
            <person name="Daum C."/>
            <person name="Ramamoorthy G.K."/>
            <person name="Gryganskyi A."/>
            <person name="Culley D."/>
            <person name="Magnuson J.K."/>
            <person name="James T.Y."/>
            <person name="O'Malley M.A."/>
            <person name="Stajich J.E."/>
            <person name="Spatafora J.W."/>
            <person name="Visel A."/>
            <person name="Grigoriev I.V."/>
        </authorList>
    </citation>
    <scope>NUCLEOTIDE SEQUENCE [LARGE SCALE GENOMIC DNA]</scope>
    <source>
        <strain evidence="3 4">PL171</strain>
    </source>
</reference>
<dbReference type="AlphaFoldDB" id="A0A1Y2HTW0"/>
<organism evidence="3 4">
    <name type="scientific">Catenaria anguillulae PL171</name>
    <dbReference type="NCBI Taxonomy" id="765915"/>
    <lineage>
        <taxon>Eukaryota</taxon>
        <taxon>Fungi</taxon>
        <taxon>Fungi incertae sedis</taxon>
        <taxon>Blastocladiomycota</taxon>
        <taxon>Blastocladiomycetes</taxon>
        <taxon>Blastocladiales</taxon>
        <taxon>Catenariaceae</taxon>
        <taxon>Catenaria</taxon>
    </lineage>
</organism>
<feature type="region of interest" description="Disordered" evidence="1">
    <location>
        <begin position="1"/>
        <end position="28"/>
    </location>
</feature>
<comment type="caution">
    <text evidence="3">The sequence shown here is derived from an EMBL/GenBank/DDBJ whole genome shotgun (WGS) entry which is preliminary data.</text>
</comment>
<evidence type="ECO:0000313" key="2">
    <source>
        <dbReference type="EMBL" id="ORZ34468.1"/>
    </source>
</evidence>
<evidence type="ECO:0000256" key="1">
    <source>
        <dbReference type="SAM" id="MobiDB-lite"/>
    </source>
</evidence>
<evidence type="ECO:0000313" key="4">
    <source>
        <dbReference type="Proteomes" id="UP000193411"/>
    </source>
</evidence>
<evidence type="ECO:0000313" key="3">
    <source>
        <dbReference type="EMBL" id="ORZ37133.1"/>
    </source>
</evidence>
<dbReference type="EMBL" id="MCFL01000028">
    <property type="protein sequence ID" value="ORZ34468.1"/>
    <property type="molecule type" value="Genomic_DNA"/>
</dbReference>
<dbReference type="EMBL" id="MCFL01000014">
    <property type="protein sequence ID" value="ORZ37133.1"/>
    <property type="molecule type" value="Genomic_DNA"/>
</dbReference>
<name>A0A1Y2HTW0_9FUNG</name>
<proteinExistence type="predicted"/>
<dbReference type="Proteomes" id="UP000193411">
    <property type="component" value="Unassembled WGS sequence"/>
</dbReference>
<protein>
    <submittedName>
        <fullName evidence="3">Uncharacterized protein</fullName>
    </submittedName>
</protein>
<keyword evidence="4" id="KW-1185">Reference proteome</keyword>